<evidence type="ECO:0000313" key="3">
    <source>
        <dbReference type="Proteomes" id="UP000010471"/>
    </source>
</evidence>
<dbReference type="EMBL" id="CP003630">
    <property type="protein sequence ID" value="AFZ18604.1"/>
    <property type="molecule type" value="Genomic_DNA"/>
</dbReference>
<gene>
    <name evidence="2" type="ORF">Mic7113_2821</name>
</gene>
<accession>K9WFR9</accession>
<dbReference type="eggNOG" id="ENOG502Z89S">
    <property type="taxonomic scope" value="Bacteria"/>
</dbReference>
<organism evidence="2 3">
    <name type="scientific">Allocoleopsis franciscana PCC 7113</name>
    <dbReference type="NCBI Taxonomy" id="1173027"/>
    <lineage>
        <taxon>Bacteria</taxon>
        <taxon>Bacillati</taxon>
        <taxon>Cyanobacteriota</taxon>
        <taxon>Cyanophyceae</taxon>
        <taxon>Coleofasciculales</taxon>
        <taxon>Coleofasciculaceae</taxon>
        <taxon>Allocoleopsis</taxon>
        <taxon>Allocoleopsis franciscana</taxon>
    </lineage>
</organism>
<protein>
    <recommendedName>
        <fullName evidence="1">DUF4350 domain-containing protein</fullName>
    </recommendedName>
</protein>
<feature type="domain" description="DUF4350" evidence="1">
    <location>
        <begin position="40"/>
        <end position="195"/>
    </location>
</feature>
<proteinExistence type="predicted"/>
<name>K9WFR9_9CYAN</name>
<dbReference type="Proteomes" id="UP000010471">
    <property type="component" value="Chromosome"/>
</dbReference>
<dbReference type="InterPro" id="IPR025646">
    <property type="entry name" value="DUF4350"/>
</dbReference>
<dbReference type="AlphaFoldDB" id="K9WFR9"/>
<dbReference type="STRING" id="1173027.Mic7113_2821"/>
<dbReference type="Pfam" id="PF14258">
    <property type="entry name" value="DUF4350"/>
    <property type="match status" value="1"/>
</dbReference>
<dbReference type="HOGENOM" id="CLU_764693_0_0_3"/>
<keyword evidence="3" id="KW-1185">Reference proteome</keyword>
<dbReference type="PATRIC" id="fig|1173027.3.peg.3098"/>
<evidence type="ECO:0000313" key="2">
    <source>
        <dbReference type="EMBL" id="AFZ18604.1"/>
    </source>
</evidence>
<reference evidence="2 3" key="1">
    <citation type="submission" date="2012-06" db="EMBL/GenBank/DDBJ databases">
        <title>Finished chromosome of genome of Microcoleus sp. PCC 7113.</title>
        <authorList>
            <consortium name="US DOE Joint Genome Institute"/>
            <person name="Gugger M."/>
            <person name="Coursin T."/>
            <person name="Rippka R."/>
            <person name="Tandeau De Marsac N."/>
            <person name="Huntemann M."/>
            <person name="Wei C.-L."/>
            <person name="Han J."/>
            <person name="Detter J.C."/>
            <person name="Han C."/>
            <person name="Tapia R."/>
            <person name="Chen A."/>
            <person name="Kyrpides N."/>
            <person name="Mavromatis K."/>
            <person name="Markowitz V."/>
            <person name="Szeto E."/>
            <person name="Ivanova N."/>
            <person name="Pagani I."/>
            <person name="Pati A."/>
            <person name="Goodwin L."/>
            <person name="Nordberg H.P."/>
            <person name="Cantor M.N."/>
            <person name="Hua S.X."/>
            <person name="Woyke T."/>
            <person name="Kerfeld C.A."/>
        </authorList>
    </citation>
    <scope>NUCLEOTIDE SEQUENCE [LARGE SCALE GENOMIC DNA]</scope>
    <source>
        <strain evidence="2 3">PCC 7113</strain>
    </source>
</reference>
<dbReference type="KEGG" id="mic:Mic7113_2821"/>
<evidence type="ECO:0000259" key="1">
    <source>
        <dbReference type="Pfam" id="PF14258"/>
    </source>
</evidence>
<sequence length="382" mass="42784">MMNGSNRRLWLFGAIAIAALILLTFFAAPANNKLSSGSTYTRAPNGYGAWYAFMDERGTPVKRWQKPFENLANNGTIKTPATLLRVNSQLSTLGIDKDEQNWVEKGNNLVILGIRQPVTKAPFNTLHETEMGQVKINTARRNLSAKQKPLGDRFGSIVWQENIGKGHLIFATTPDLAANAYQDFRGNYEFLAQLVTQSGEEENSSSSNSIWVDEYLHGYRDTDAPKRKQEQGIFSYLGKTPVFPALIQVAILLLVAIWAGNHRFGKPETLPTPIVNNSEAYIQALAAVLQKAESSEFVLEVVGKEEQVQLQKALFLGQEQLDSQALVNAWVQQTGRPAAELESMLQMQCQKARIRETELLSWLGKWQKIHRYLSSSNLNRSE</sequence>